<reference evidence="2 3" key="1">
    <citation type="submission" date="2011-12" db="EMBL/GenBank/DDBJ databases">
        <title>Whole genome shotgun sequence of Arthrobacter globiformis NBRC 12137.</title>
        <authorList>
            <person name="Miyazawa S."/>
            <person name="Hosoyama A."/>
            <person name="Tsuchikane K."/>
            <person name="Katsumata H."/>
            <person name="Yamazaki S."/>
            <person name="Fujita N."/>
        </authorList>
    </citation>
    <scope>NUCLEOTIDE SEQUENCE [LARGE SCALE GENOMIC DNA]</scope>
    <source>
        <strain evidence="2 3">NBRC 12137</strain>
    </source>
</reference>
<organism evidence="2 3">
    <name type="scientific">Arthrobacter globiformis (strain ATCC 8010 / DSM 20124 / JCM 1332 / NBRC 12137 / NCIMB 8907 / NRRL B-2979 / 168)</name>
    <dbReference type="NCBI Taxonomy" id="1077972"/>
    <lineage>
        <taxon>Bacteria</taxon>
        <taxon>Bacillati</taxon>
        <taxon>Actinomycetota</taxon>
        <taxon>Actinomycetes</taxon>
        <taxon>Micrococcales</taxon>
        <taxon>Micrococcaceae</taxon>
        <taxon>Arthrobacter</taxon>
    </lineage>
</organism>
<dbReference type="AlphaFoldDB" id="H0QNI1"/>
<proteinExistence type="predicted"/>
<dbReference type="STRING" id="1077972.ARGLB_065_00210"/>
<sequence length="322" mass="33185">MTENQWPQDEDLTTPPATQNSGYGAGTTGYGATGAGTTGYGTPGYQDDASSKKDVAKEEAANVAGEAKGAARNVAETAKSEAANVASEAKNSARDLLHQAKSDLTSQAGTQQAKAAEGIRSISSQLRTMADAPDQQGVAADLIRQAADRSASVASWLDNRVPGSLLDEVKSFARQRPGTFLLLAAGAGLVAGRLGRSLQAGAPESRTAGYGSDTIPPYPVQPPVTEGSMDAGVGAPLYDRAELGEPAYTQPAYGETTYGETTYGEQPTGQPAYGETTYGEQPTGQPAYGEPAYGEPATGQPAYGEPAPGEPGYGEPRRRDTD</sequence>
<feature type="compositionally biased region" description="Gly residues" evidence="1">
    <location>
        <begin position="23"/>
        <end position="42"/>
    </location>
</feature>
<comment type="caution">
    <text evidence="2">The sequence shown here is derived from an EMBL/GenBank/DDBJ whole genome shotgun (WGS) entry which is preliminary data.</text>
</comment>
<evidence type="ECO:0000313" key="3">
    <source>
        <dbReference type="Proteomes" id="UP000003828"/>
    </source>
</evidence>
<accession>H0QNI1</accession>
<evidence type="ECO:0000256" key="1">
    <source>
        <dbReference type="SAM" id="MobiDB-lite"/>
    </source>
</evidence>
<evidence type="ECO:0000313" key="2">
    <source>
        <dbReference type="EMBL" id="GAB14382.1"/>
    </source>
</evidence>
<feature type="compositionally biased region" description="Low complexity" evidence="1">
    <location>
        <begin position="61"/>
        <end position="71"/>
    </location>
</feature>
<keyword evidence="3" id="KW-1185">Reference proteome</keyword>
<feature type="region of interest" description="Disordered" evidence="1">
    <location>
        <begin position="202"/>
        <end position="322"/>
    </location>
</feature>
<dbReference type="eggNOG" id="COG0711">
    <property type="taxonomic scope" value="Bacteria"/>
</dbReference>
<gene>
    <name evidence="2" type="ORF">ARGLB_065_00210</name>
</gene>
<name>H0QNI1_ARTG1</name>
<protein>
    <submittedName>
        <fullName evidence="2">Uncharacterized protein</fullName>
    </submittedName>
</protein>
<feature type="non-terminal residue" evidence="2">
    <location>
        <position position="322"/>
    </location>
</feature>
<feature type="compositionally biased region" description="Basic and acidic residues" evidence="1">
    <location>
        <begin position="49"/>
        <end position="60"/>
    </location>
</feature>
<feature type="region of interest" description="Disordered" evidence="1">
    <location>
        <begin position="1"/>
        <end position="72"/>
    </location>
</feature>
<dbReference type="EMBL" id="BAEG01000065">
    <property type="protein sequence ID" value="GAB14382.1"/>
    <property type="molecule type" value="Genomic_DNA"/>
</dbReference>
<dbReference type="RefSeq" id="WP_003802771.1">
    <property type="nucleotide sequence ID" value="NZ_BAEG01000065.1"/>
</dbReference>
<feature type="compositionally biased region" description="Low complexity" evidence="1">
    <location>
        <begin position="253"/>
        <end position="265"/>
    </location>
</feature>
<dbReference type="Proteomes" id="UP000003828">
    <property type="component" value="Unassembled WGS sequence"/>
</dbReference>